<keyword evidence="3" id="KW-0285">Flavoprotein</keyword>
<dbReference type="Pfam" id="PF02913">
    <property type="entry name" value="FAD-oxidase_C"/>
    <property type="match status" value="1"/>
</dbReference>
<protein>
    <recommendedName>
        <fullName evidence="7">D-lactate dehydrogenase (cytochrome)</fullName>
        <ecNumber evidence="7">1.1.2.4</ecNumber>
    </recommendedName>
</protein>
<dbReference type="InterPro" id="IPR016169">
    <property type="entry name" value="FAD-bd_PCMH_sub2"/>
</dbReference>
<reference evidence="9 10" key="1">
    <citation type="submission" date="2017-06" db="EMBL/GenBank/DDBJ databases">
        <title>Draft genome sequence of anaerobic fermentative bacterium Anaeromicrobium sediminis DY2726D isolated from West Pacific Ocean sediments.</title>
        <authorList>
            <person name="Zeng X."/>
        </authorList>
    </citation>
    <scope>NUCLEOTIDE SEQUENCE [LARGE SCALE GENOMIC DNA]</scope>
    <source>
        <strain evidence="9 10">DY2726D</strain>
    </source>
</reference>
<dbReference type="GO" id="GO:0004458">
    <property type="term" value="F:D-lactate dehydrogenase (cytochrome) activity"/>
    <property type="evidence" value="ECO:0007669"/>
    <property type="project" value="UniProtKB-EC"/>
</dbReference>
<dbReference type="SUPFAM" id="SSF56176">
    <property type="entry name" value="FAD-binding/transporter-associated domain-like"/>
    <property type="match status" value="1"/>
</dbReference>
<comment type="similarity">
    <text evidence="2">Belongs to the FAD-binding oxidoreductase/transferase type 4 family.</text>
</comment>
<feature type="domain" description="FAD-binding PCMH-type" evidence="8">
    <location>
        <begin position="23"/>
        <end position="210"/>
    </location>
</feature>
<dbReference type="SUPFAM" id="SSF55103">
    <property type="entry name" value="FAD-linked oxidases, C-terminal domain"/>
    <property type="match status" value="1"/>
</dbReference>
<dbReference type="PANTHER" id="PTHR11748">
    <property type="entry name" value="D-LACTATE DEHYDROGENASE"/>
    <property type="match status" value="1"/>
</dbReference>
<dbReference type="GO" id="GO:0008720">
    <property type="term" value="F:D-lactate dehydrogenase (NAD+) activity"/>
    <property type="evidence" value="ECO:0007669"/>
    <property type="project" value="TreeGrafter"/>
</dbReference>
<dbReference type="PROSITE" id="PS51387">
    <property type="entry name" value="FAD_PCMH"/>
    <property type="match status" value="1"/>
</dbReference>
<dbReference type="RefSeq" id="WP_095132308.1">
    <property type="nucleotide sequence ID" value="NZ_NIBG01000004.1"/>
</dbReference>
<dbReference type="Gene3D" id="3.30.465.10">
    <property type="match status" value="1"/>
</dbReference>
<evidence type="ECO:0000256" key="3">
    <source>
        <dbReference type="ARBA" id="ARBA00022630"/>
    </source>
</evidence>
<keyword evidence="10" id="KW-1185">Reference proteome</keyword>
<dbReference type="Pfam" id="PF01565">
    <property type="entry name" value="FAD_binding_4"/>
    <property type="match status" value="1"/>
</dbReference>
<dbReference type="Proteomes" id="UP000216024">
    <property type="component" value="Unassembled WGS sequence"/>
</dbReference>
<dbReference type="InterPro" id="IPR006094">
    <property type="entry name" value="Oxid_FAD_bind_N"/>
</dbReference>
<keyword evidence="6" id="KW-0560">Oxidoreductase</keyword>
<comment type="cofactor">
    <cofactor evidence="1">
        <name>FAD</name>
        <dbReference type="ChEBI" id="CHEBI:57692"/>
    </cofactor>
</comment>
<evidence type="ECO:0000256" key="6">
    <source>
        <dbReference type="ARBA" id="ARBA00023002"/>
    </source>
</evidence>
<dbReference type="GO" id="GO:1903457">
    <property type="term" value="P:lactate catabolic process"/>
    <property type="evidence" value="ECO:0007669"/>
    <property type="project" value="TreeGrafter"/>
</dbReference>
<sequence>MERQLIYPMEEKYEEYLMDESKMVGKADSISFPINEEEILEIIVKMKERNMPITVQGGKTGISACAVPSKGHILNLSNMNQVKEFIKNDMGDTLLKVEPGVTLLELKKAIRRLKNKEELFWPPDPTESSATIGGIASCGAKGICSYLYGDSGKYIEGIRVIGSDGTVKEIKRGETTIPFNGREKDLIDIYLGGEGMFGILTELTLKLQPKPTDLWGISFFFENKEDVFAFVDNLMKEDIEDEGASIAAVEYIDRATINRIQERKEVMTKLKELPDVDPQFSAMIYIEIHGKKEESIEEVAEILMEMAMDFNSDPDRAWAVSGDTDIEKMRVFRHAAAESANLFIEKMRQEIPCITKLGTDMSLEGENFGSVIRKYESDIEKEELKACIFGHACGNHIHVNILPGNHEEYKKGWKLFEKWAKEIAEKKGKVVTEHGVGKLKKSMFLQTAPKDYIEAVKRLKDTYDSIRMFNPGNMIEE</sequence>
<dbReference type="InterPro" id="IPR016164">
    <property type="entry name" value="FAD-linked_Oxase-like_C"/>
</dbReference>
<dbReference type="PANTHER" id="PTHR11748:SF111">
    <property type="entry name" value="D-LACTATE DEHYDROGENASE, MITOCHONDRIAL-RELATED"/>
    <property type="match status" value="1"/>
</dbReference>
<evidence type="ECO:0000313" key="9">
    <source>
        <dbReference type="EMBL" id="PAB60087.1"/>
    </source>
</evidence>
<comment type="caution">
    <text evidence="9">The sequence shown here is derived from an EMBL/GenBank/DDBJ whole genome shotgun (WGS) entry which is preliminary data.</text>
</comment>
<dbReference type="InterPro" id="IPR016166">
    <property type="entry name" value="FAD-bd_PCMH"/>
</dbReference>
<keyword evidence="4" id="KW-0274">FAD</keyword>
<dbReference type="EC" id="1.1.2.4" evidence="7"/>
<accession>A0A267MKZ0</accession>
<proteinExistence type="inferred from homology"/>
<dbReference type="InterPro" id="IPR036318">
    <property type="entry name" value="FAD-bd_PCMH-like_sf"/>
</dbReference>
<organism evidence="9 10">
    <name type="scientific">Anaeromicrobium sediminis</name>
    <dbReference type="NCBI Taxonomy" id="1478221"/>
    <lineage>
        <taxon>Bacteria</taxon>
        <taxon>Bacillati</taxon>
        <taxon>Bacillota</taxon>
        <taxon>Clostridia</taxon>
        <taxon>Peptostreptococcales</taxon>
        <taxon>Thermotaleaceae</taxon>
        <taxon>Anaeromicrobium</taxon>
    </lineage>
</organism>
<dbReference type="EMBL" id="NIBG01000004">
    <property type="protein sequence ID" value="PAB60087.1"/>
    <property type="molecule type" value="Genomic_DNA"/>
</dbReference>
<evidence type="ECO:0000256" key="7">
    <source>
        <dbReference type="ARBA" id="ARBA00038897"/>
    </source>
</evidence>
<evidence type="ECO:0000259" key="8">
    <source>
        <dbReference type="PROSITE" id="PS51387"/>
    </source>
</evidence>
<dbReference type="OrthoDB" id="9767256at2"/>
<keyword evidence="5" id="KW-0809">Transit peptide</keyword>
<evidence type="ECO:0000313" key="10">
    <source>
        <dbReference type="Proteomes" id="UP000216024"/>
    </source>
</evidence>
<name>A0A267MKZ0_9FIRM</name>
<evidence type="ECO:0000256" key="2">
    <source>
        <dbReference type="ARBA" id="ARBA00008000"/>
    </source>
</evidence>
<gene>
    <name evidence="9" type="ORF">CCE28_06850</name>
</gene>
<dbReference type="GO" id="GO:0071949">
    <property type="term" value="F:FAD binding"/>
    <property type="evidence" value="ECO:0007669"/>
    <property type="project" value="InterPro"/>
</dbReference>
<dbReference type="Gene3D" id="3.30.70.2740">
    <property type="match status" value="1"/>
</dbReference>
<evidence type="ECO:0000256" key="5">
    <source>
        <dbReference type="ARBA" id="ARBA00022946"/>
    </source>
</evidence>
<dbReference type="InterPro" id="IPR004113">
    <property type="entry name" value="FAD-bd_oxidored_4_C"/>
</dbReference>
<evidence type="ECO:0000256" key="1">
    <source>
        <dbReference type="ARBA" id="ARBA00001974"/>
    </source>
</evidence>
<dbReference type="AlphaFoldDB" id="A0A267MKZ0"/>
<evidence type="ECO:0000256" key="4">
    <source>
        <dbReference type="ARBA" id="ARBA00022827"/>
    </source>
</evidence>